<dbReference type="Pfam" id="PF01258">
    <property type="entry name" value="zf-dskA_traR"/>
    <property type="match status" value="1"/>
</dbReference>
<keyword evidence="1" id="KW-0479">Metal-binding</keyword>
<reference evidence="6" key="1">
    <citation type="submission" date="2018-05" db="EMBL/GenBank/DDBJ databases">
        <authorList>
            <person name="Lanie J.A."/>
            <person name="Ng W.-L."/>
            <person name="Kazmierczak K.M."/>
            <person name="Andrzejewski T.M."/>
            <person name="Davidsen T.M."/>
            <person name="Wayne K.J."/>
            <person name="Tettelin H."/>
            <person name="Glass J.I."/>
            <person name="Rusch D."/>
            <person name="Podicherti R."/>
            <person name="Tsui H.-C.T."/>
            <person name="Winkler M.E."/>
        </authorList>
    </citation>
    <scope>NUCLEOTIDE SEQUENCE</scope>
</reference>
<feature type="non-terminal residue" evidence="6">
    <location>
        <position position="1"/>
    </location>
</feature>
<evidence type="ECO:0000256" key="4">
    <source>
        <dbReference type="SAM" id="MobiDB-lite"/>
    </source>
</evidence>
<dbReference type="PROSITE" id="PS01102">
    <property type="entry name" value="ZF_DKSA_1"/>
    <property type="match status" value="1"/>
</dbReference>
<dbReference type="PROSITE" id="PS51128">
    <property type="entry name" value="ZF_DKSA_2"/>
    <property type="match status" value="1"/>
</dbReference>
<dbReference type="InterPro" id="IPR020458">
    <property type="entry name" value="Znf_DskA_TraR_CS"/>
</dbReference>
<dbReference type="InterPro" id="IPR037187">
    <property type="entry name" value="DnaK_N"/>
</dbReference>
<evidence type="ECO:0000313" key="6">
    <source>
        <dbReference type="EMBL" id="SVC40829.1"/>
    </source>
</evidence>
<keyword evidence="2" id="KW-0863">Zinc-finger</keyword>
<protein>
    <recommendedName>
        <fullName evidence="5">Zinc finger DksA/TraR C4-type domain-containing protein</fullName>
    </recommendedName>
</protein>
<proteinExistence type="predicted"/>
<feature type="region of interest" description="Disordered" evidence="4">
    <location>
        <begin position="1"/>
        <end position="20"/>
    </location>
</feature>
<dbReference type="EMBL" id="UINC01089600">
    <property type="protein sequence ID" value="SVC40829.1"/>
    <property type="molecule type" value="Genomic_DNA"/>
</dbReference>
<sequence length="153" mass="17386">KTPTTKKAKAKTSTTKKAKAKKFNLKPGKLHLIKLEHPHLDPAIHKIRNRLIANRTELLKLIRSSQSVERDAGDLTFSNEIDLASNLEGREMIFQLTSRDRNELKLIEDTLFRITNGTYGQCESCEKKISLKRLQIMPLTSLCIECQEATEGI</sequence>
<dbReference type="GO" id="GO:0008270">
    <property type="term" value="F:zinc ion binding"/>
    <property type="evidence" value="ECO:0007669"/>
    <property type="project" value="UniProtKB-KW"/>
</dbReference>
<dbReference type="AlphaFoldDB" id="A0A382LVQ0"/>
<evidence type="ECO:0000256" key="3">
    <source>
        <dbReference type="ARBA" id="ARBA00022833"/>
    </source>
</evidence>
<accession>A0A382LVQ0</accession>
<dbReference type="SUPFAM" id="SSF57716">
    <property type="entry name" value="Glucocorticoid receptor-like (DNA-binding domain)"/>
    <property type="match status" value="1"/>
</dbReference>
<dbReference type="InterPro" id="IPR000962">
    <property type="entry name" value="Znf_DskA_TraR"/>
</dbReference>
<evidence type="ECO:0000259" key="5">
    <source>
        <dbReference type="Pfam" id="PF01258"/>
    </source>
</evidence>
<gene>
    <name evidence="6" type="ORF">METZ01_LOCUS293683</name>
</gene>
<dbReference type="PANTHER" id="PTHR33823">
    <property type="entry name" value="RNA POLYMERASE-BINDING TRANSCRIPTION FACTOR DKSA-RELATED"/>
    <property type="match status" value="1"/>
</dbReference>
<organism evidence="6">
    <name type="scientific">marine metagenome</name>
    <dbReference type="NCBI Taxonomy" id="408172"/>
    <lineage>
        <taxon>unclassified sequences</taxon>
        <taxon>metagenomes</taxon>
        <taxon>ecological metagenomes</taxon>
    </lineage>
</organism>
<evidence type="ECO:0000256" key="2">
    <source>
        <dbReference type="ARBA" id="ARBA00022771"/>
    </source>
</evidence>
<evidence type="ECO:0000256" key="1">
    <source>
        <dbReference type="ARBA" id="ARBA00022723"/>
    </source>
</evidence>
<keyword evidence="3" id="KW-0862">Zinc</keyword>
<feature type="domain" description="Zinc finger DksA/TraR C4-type" evidence="5">
    <location>
        <begin position="117"/>
        <end position="151"/>
    </location>
</feature>
<dbReference type="PANTHER" id="PTHR33823:SF4">
    <property type="entry name" value="GENERAL STRESS PROTEIN 16O"/>
    <property type="match status" value="1"/>
</dbReference>
<dbReference type="Gene3D" id="1.20.120.910">
    <property type="entry name" value="DksA, coiled-coil domain"/>
    <property type="match status" value="1"/>
</dbReference>
<dbReference type="SUPFAM" id="SSF109635">
    <property type="entry name" value="DnaK suppressor protein DksA, alpha-hairpin domain"/>
    <property type="match status" value="1"/>
</dbReference>
<name>A0A382LVQ0_9ZZZZ</name>